<proteinExistence type="predicted"/>
<accession>A0A3L6RWB7</accession>
<evidence type="ECO:0000313" key="3">
    <source>
        <dbReference type="Proteomes" id="UP000275267"/>
    </source>
</evidence>
<evidence type="ECO:0000313" key="2">
    <source>
        <dbReference type="EMBL" id="RLN09740.1"/>
    </source>
</evidence>
<feature type="region of interest" description="Disordered" evidence="1">
    <location>
        <begin position="1"/>
        <end position="21"/>
    </location>
</feature>
<gene>
    <name evidence="2" type="ORF">C2845_PM11G31060</name>
</gene>
<sequence length="69" mass="7385">MARESSTNRVGADQKLSAPGPKCTKVVRNGIIAEMEVITVAGGVAPPNSRPLVKRPQDERIRSMSIRVG</sequence>
<feature type="region of interest" description="Disordered" evidence="1">
    <location>
        <begin position="45"/>
        <end position="69"/>
    </location>
</feature>
<reference evidence="3" key="1">
    <citation type="journal article" date="2019" name="Nat. Commun.">
        <title>The genome of broomcorn millet.</title>
        <authorList>
            <person name="Zou C."/>
            <person name="Miki D."/>
            <person name="Li D."/>
            <person name="Tang Q."/>
            <person name="Xiao L."/>
            <person name="Rajput S."/>
            <person name="Deng P."/>
            <person name="Jia W."/>
            <person name="Huang R."/>
            <person name="Zhang M."/>
            <person name="Sun Y."/>
            <person name="Hu J."/>
            <person name="Fu X."/>
            <person name="Schnable P.S."/>
            <person name="Li F."/>
            <person name="Zhang H."/>
            <person name="Feng B."/>
            <person name="Zhu X."/>
            <person name="Liu R."/>
            <person name="Schnable J.C."/>
            <person name="Zhu J.-K."/>
            <person name="Zhang H."/>
        </authorList>
    </citation>
    <scope>NUCLEOTIDE SEQUENCE [LARGE SCALE GENOMIC DNA]</scope>
</reference>
<dbReference type="OrthoDB" id="690652at2759"/>
<organism evidence="2 3">
    <name type="scientific">Panicum miliaceum</name>
    <name type="common">Proso millet</name>
    <name type="synonym">Broomcorn millet</name>
    <dbReference type="NCBI Taxonomy" id="4540"/>
    <lineage>
        <taxon>Eukaryota</taxon>
        <taxon>Viridiplantae</taxon>
        <taxon>Streptophyta</taxon>
        <taxon>Embryophyta</taxon>
        <taxon>Tracheophyta</taxon>
        <taxon>Spermatophyta</taxon>
        <taxon>Magnoliopsida</taxon>
        <taxon>Liliopsida</taxon>
        <taxon>Poales</taxon>
        <taxon>Poaceae</taxon>
        <taxon>PACMAD clade</taxon>
        <taxon>Panicoideae</taxon>
        <taxon>Panicodae</taxon>
        <taxon>Paniceae</taxon>
        <taxon>Panicinae</taxon>
        <taxon>Panicum</taxon>
        <taxon>Panicum sect. Panicum</taxon>
    </lineage>
</organism>
<dbReference type="STRING" id="4540.A0A3L6RWB7"/>
<evidence type="ECO:0000256" key="1">
    <source>
        <dbReference type="SAM" id="MobiDB-lite"/>
    </source>
</evidence>
<comment type="caution">
    <text evidence="2">The sequence shown here is derived from an EMBL/GenBank/DDBJ whole genome shotgun (WGS) entry which is preliminary data.</text>
</comment>
<keyword evidence="3" id="KW-1185">Reference proteome</keyword>
<protein>
    <submittedName>
        <fullName evidence="2">Clumping factor A-like</fullName>
    </submittedName>
</protein>
<dbReference type="Proteomes" id="UP000275267">
    <property type="component" value="Unassembled WGS sequence"/>
</dbReference>
<dbReference type="AlphaFoldDB" id="A0A3L6RWB7"/>
<name>A0A3L6RWB7_PANMI</name>
<dbReference type="EMBL" id="PQIB02000007">
    <property type="protein sequence ID" value="RLN09740.1"/>
    <property type="molecule type" value="Genomic_DNA"/>
</dbReference>